<feature type="signal peptide" evidence="2">
    <location>
        <begin position="1"/>
        <end position="24"/>
    </location>
</feature>
<dbReference type="Gene3D" id="3.40.190.150">
    <property type="entry name" value="Bordetella uptake gene, domain 1"/>
    <property type="match status" value="1"/>
</dbReference>
<proteinExistence type="inferred from homology"/>
<dbReference type="PANTHER" id="PTHR42928">
    <property type="entry name" value="TRICARBOXYLATE-BINDING PROTEIN"/>
    <property type="match status" value="1"/>
</dbReference>
<comment type="caution">
    <text evidence="3">The sequence shown here is derived from an EMBL/GenBank/DDBJ whole genome shotgun (WGS) entry which is preliminary data.</text>
</comment>
<comment type="similarity">
    <text evidence="1">Belongs to the UPF0065 (bug) family.</text>
</comment>
<accession>A0A327KSY0</accession>
<evidence type="ECO:0000256" key="2">
    <source>
        <dbReference type="SAM" id="SignalP"/>
    </source>
</evidence>
<name>A0A327KSY0_9BRAD</name>
<evidence type="ECO:0000313" key="4">
    <source>
        <dbReference type="Proteomes" id="UP000248863"/>
    </source>
</evidence>
<keyword evidence="2" id="KW-0732">Signal</keyword>
<feature type="chain" id="PRO_5016276184" evidence="2">
    <location>
        <begin position="25"/>
        <end position="327"/>
    </location>
</feature>
<gene>
    <name evidence="3" type="ORF">CH338_04225</name>
</gene>
<dbReference type="PANTHER" id="PTHR42928:SF5">
    <property type="entry name" value="BLR1237 PROTEIN"/>
    <property type="match status" value="1"/>
</dbReference>
<protein>
    <submittedName>
        <fullName evidence="3">ABC transporter substrate-binding protein</fullName>
    </submittedName>
</protein>
<dbReference type="RefSeq" id="WP_111355759.1">
    <property type="nucleotide sequence ID" value="NZ_NHSK01000319.1"/>
</dbReference>
<dbReference type="Proteomes" id="UP000248863">
    <property type="component" value="Unassembled WGS sequence"/>
</dbReference>
<dbReference type="SUPFAM" id="SSF53850">
    <property type="entry name" value="Periplasmic binding protein-like II"/>
    <property type="match status" value="1"/>
</dbReference>
<dbReference type="CDD" id="cd07012">
    <property type="entry name" value="PBP2_Bug_TTT"/>
    <property type="match status" value="1"/>
</dbReference>
<dbReference type="InterPro" id="IPR005064">
    <property type="entry name" value="BUG"/>
</dbReference>
<dbReference type="Gene3D" id="3.40.190.10">
    <property type="entry name" value="Periplasmic binding protein-like II"/>
    <property type="match status" value="1"/>
</dbReference>
<reference evidence="3 4" key="1">
    <citation type="submission" date="2017-07" db="EMBL/GenBank/DDBJ databases">
        <title>Draft Genome Sequences of Select Purple Nonsulfur Bacteria.</title>
        <authorList>
            <person name="Lasarre B."/>
            <person name="Mckinlay J.B."/>
        </authorList>
    </citation>
    <scope>NUCLEOTIDE SEQUENCE [LARGE SCALE GENOMIC DNA]</scope>
    <source>
        <strain evidence="3 4">DSM 11907</strain>
    </source>
</reference>
<organism evidence="3 4">
    <name type="scientific">Rhodoplanes elegans</name>
    <dbReference type="NCBI Taxonomy" id="29408"/>
    <lineage>
        <taxon>Bacteria</taxon>
        <taxon>Pseudomonadati</taxon>
        <taxon>Pseudomonadota</taxon>
        <taxon>Alphaproteobacteria</taxon>
        <taxon>Hyphomicrobiales</taxon>
        <taxon>Nitrobacteraceae</taxon>
        <taxon>Rhodoplanes</taxon>
    </lineage>
</organism>
<dbReference type="PIRSF" id="PIRSF017082">
    <property type="entry name" value="YflP"/>
    <property type="match status" value="1"/>
</dbReference>
<dbReference type="Pfam" id="PF03401">
    <property type="entry name" value="TctC"/>
    <property type="match status" value="1"/>
</dbReference>
<dbReference type="AlphaFoldDB" id="A0A327KSY0"/>
<dbReference type="InterPro" id="IPR042100">
    <property type="entry name" value="Bug_dom1"/>
</dbReference>
<keyword evidence="4" id="KW-1185">Reference proteome</keyword>
<evidence type="ECO:0000313" key="3">
    <source>
        <dbReference type="EMBL" id="RAI41106.1"/>
    </source>
</evidence>
<sequence length="327" mass="34823">MPRNSLVFAVAFAAALAMPGVAAAQSSPSGFPTRDITFIVPWNPGGSNDVMARQLQPLLKEQGIGLIIENIVGANGAIGLRRVAWSDPDGYTLGMGTSSTLAAIAQGKAQLRNDQFTHLVRVSTDPLLLEVPGKSQHQPLEAFLAHMKKNPGKVSIGTPGTYNVNHIFAAMTARAAGTTYVNVPYTGGSKVIADLLGGHLDAGVLKPSESIGQIQEGLVKPIAVFADTRLEQFPDVPTFKEKGHDIFPYGPVVQMAYVVGPANLPPAIRERITTAFRKAIQDPRFKTFAKENSFLVDDLTGDALAKEVDAVTASLREVGAQVFKDQP</sequence>
<dbReference type="OrthoDB" id="7243230at2"/>
<dbReference type="EMBL" id="NPEU01000025">
    <property type="protein sequence ID" value="RAI41106.1"/>
    <property type="molecule type" value="Genomic_DNA"/>
</dbReference>
<evidence type="ECO:0000256" key="1">
    <source>
        <dbReference type="ARBA" id="ARBA00006987"/>
    </source>
</evidence>